<organism evidence="5 6">
    <name type="scientific">Corynebacterium minutissimum</name>
    <dbReference type="NCBI Taxonomy" id="38301"/>
    <lineage>
        <taxon>Bacteria</taxon>
        <taxon>Bacillati</taxon>
        <taxon>Actinomycetota</taxon>
        <taxon>Actinomycetes</taxon>
        <taxon>Mycobacteriales</taxon>
        <taxon>Corynebacteriaceae</taxon>
        <taxon>Corynebacterium</taxon>
    </lineage>
</organism>
<keyword evidence="2" id="KW-0472">Membrane</keyword>
<dbReference type="RefSeq" id="WP_052319731.1">
    <property type="nucleotide sequence ID" value="NZ_CP065689.1"/>
</dbReference>
<dbReference type="Proteomes" id="UP000594905">
    <property type="component" value="Chromosome"/>
</dbReference>
<dbReference type="Proteomes" id="UP000249264">
    <property type="component" value="Chromosome 1"/>
</dbReference>
<reference evidence="4 7" key="2">
    <citation type="submission" date="2020-12" db="EMBL/GenBank/DDBJ databases">
        <title>FDA dAtabase for Regulatory Grade micrObial Sequences (FDA-ARGOS): Supporting development and validation of Infectious Disease Dx tests.</title>
        <authorList>
            <person name="Sproer C."/>
            <person name="Gronow S."/>
            <person name="Severitt S."/>
            <person name="Schroder I."/>
            <person name="Tallon L."/>
            <person name="Sadzewicz L."/>
            <person name="Zhao X."/>
            <person name="Boylan J."/>
            <person name="Ott S."/>
            <person name="Bowen H."/>
            <person name="Vavikolanu K."/>
            <person name="Mehta A."/>
            <person name="Aluvathingal J."/>
            <person name="Nadendla S."/>
            <person name="Lowell S."/>
            <person name="Myers T."/>
            <person name="Yan Y."/>
            <person name="Sichtig H."/>
        </authorList>
    </citation>
    <scope>NUCLEOTIDE SEQUENCE [LARGE SCALE GENOMIC DNA]</scope>
    <source>
        <strain evidence="4 7">FDAARGOS_894</strain>
    </source>
</reference>
<feature type="transmembrane region" description="Helical" evidence="2">
    <location>
        <begin position="187"/>
        <end position="206"/>
    </location>
</feature>
<evidence type="ECO:0000256" key="3">
    <source>
        <dbReference type="SAM" id="SignalP"/>
    </source>
</evidence>
<feature type="compositionally biased region" description="Basic and acidic residues" evidence="1">
    <location>
        <begin position="60"/>
        <end position="85"/>
    </location>
</feature>
<dbReference type="KEGG" id="cmin:NCTC10288_00842"/>
<feature type="signal peptide" evidence="3">
    <location>
        <begin position="1"/>
        <end position="24"/>
    </location>
</feature>
<evidence type="ECO:0000313" key="7">
    <source>
        <dbReference type="Proteomes" id="UP000594905"/>
    </source>
</evidence>
<protein>
    <recommendedName>
        <fullName evidence="8">Secreted protein</fullName>
    </recommendedName>
</protein>
<feature type="chain" id="PRO_5039238708" description="Secreted protein" evidence="3">
    <location>
        <begin position="25"/>
        <end position="244"/>
    </location>
</feature>
<keyword evidence="2" id="KW-1133">Transmembrane helix</keyword>
<feature type="compositionally biased region" description="Polar residues" evidence="1">
    <location>
        <begin position="87"/>
        <end position="97"/>
    </location>
</feature>
<reference evidence="5 6" key="1">
    <citation type="submission" date="2018-06" db="EMBL/GenBank/DDBJ databases">
        <authorList>
            <consortium name="Pathogen Informatics"/>
            <person name="Doyle S."/>
        </authorList>
    </citation>
    <scope>NUCLEOTIDE SEQUENCE [LARGE SCALE GENOMIC DNA]</scope>
    <source>
        <strain evidence="5 6">NCTC10288</strain>
    </source>
</reference>
<evidence type="ECO:0000256" key="1">
    <source>
        <dbReference type="SAM" id="MobiDB-lite"/>
    </source>
</evidence>
<dbReference type="AlphaFoldDB" id="A0A2X4RBW3"/>
<dbReference type="EMBL" id="CP065689">
    <property type="protein sequence ID" value="QPS59261.1"/>
    <property type="molecule type" value="Genomic_DNA"/>
</dbReference>
<proteinExistence type="predicted"/>
<sequence length="244" mass="25538">MRLSTSLVAICATTMALVTPLAAADDSSASASSTATATSTVADSASPESATQDASEEASEEKAAEDVSEEKAAEEAAQETAKDSSKALGSSLNVGHTSTKDLSQECADQVNQARKDHEAAVADGTAGSSFMGPQELANGVLNGYGSSGMPDTPDCVAEEKEAKLQKDWDEMPEFVQSARPTEKSKEIYAWVGGALALLSVGIRVLVVAAEFDPSILNGLRAFLKSMGFYWDNSKKKEEVEKAED</sequence>
<evidence type="ECO:0008006" key="8">
    <source>
        <dbReference type="Google" id="ProtNLM"/>
    </source>
</evidence>
<evidence type="ECO:0000313" key="4">
    <source>
        <dbReference type="EMBL" id="QPS59261.1"/>
    </source>
</evidence>
<dbReference type="EMBL" id="LS483460">
    <property type="protein sequence ID" value="SQH99471.1"/>
    <property type="molecule type" value="Genomic_DNA"/>
</dbReference>
<evidence type="ECO:0000256" key="2">
    <source>
        <dbReference type="SAM" id="Phobius"/>
    </source>
</evidence>
<keyword evidence="7" id="KW-1185">Reference proteome</keyword>
<evidence type="ECO:0000313" key="5">
    <source>
        <dbReference type="EMBL" id="SQH99471.1"/>
    </source>
</evidence>
<evidence type="ECO:0000313" key="6">
    <source>
        <dbReference type="Proteomes" id="UP000249264"/>
    </source>
</evidence>
<keyword evidence="3" id="KW-0732">Signal</keyword>
<gene>
    <name evidence="4" type="ORF">I6G51_10225</name>
    <name evidence="5" type="ORF">NCTC10288_00842</name>
</gene>
<accession>A0A2X4RBW3</accession>
<feature type="compositionally biased region" description="Low complexity" evidence="1">
    <location>
        <begin position="26"/>
        <end position="46"/>
    </location>
</feature>
<name>A0A2X4RBW3_9CORY</name>
<dbReference type="OrthoDB" id="4426641at2"/>
<dbReference type="GeneID" id="70782759"/>
<feature type="region of interest" description="Disordered" evidence="1">
    <location>
        <begin position="26"/>
        <end position="133"/>
    </location>
</feature>
<keyword evidence="2" id="KW-0812">Transmembrane</keyword>